<dbReference type="STRING" id="1489064.WH96_02880"/>
<evidence type="ECO:0000256" key="5">
    <source>
        <dbReference type="PROSITE-ProRule" id="PRU00284"/>
    </source>
</evidence>
<evidence type="ECO:0000313" key="9">
    <source>
        <dbReference type="Proteomes" id="UP000035444"/>
    </source>
</evidence>
<accession>A0A0H2N0P9</accession>
<organism evidence="8 9">
    <name type="scientific">Kiloniella spongiae</name>
    <dbReference type="NCBI Taxonomy" id="1489064"/>
    <lineage>
        <taxon>Bacteria</taxon>
        <taxon>Pseudomonadati</taxon>
        <taxon>Pseudomonadota</taxon>
        <taxon>Alphaproteobacteria</taxon>
        <taxon>Rhodospirillales</taxon>
        <taxon>Kiloniellaceae</taxon>
        <taxon>Kiloniella</taxon>
    </lineage>
</organism>
<sequence>MFGKCSDKELQQILDVCIAVSNGDFEARITNIKAKGKTAEVMNAINLMIDRTDAFMRESTASLEYISQNKYYRRIAEKGMVGSFGVASKTINQAMDSMENRVTTFSDIIDQFQNSMGSIVSTVSSASTELNATSETMTGTANQTSEQATVVAAAAEEASVNVQTVASAADQLSGAINEINQQVLQSSSVSIEAVKEAQATATMISTLSDSSQKIGEVMHLIKDIAEQTNLLALNATIEAARAGEAGKGFAVVASEVKNLANQSAKATEEIAHQISGVQDATNNAVAAVDKIKSVIEQINKSFTAISAAIEEQGAATREIARNVDEASAGTTEVTTNIQKVTQGSVETGNASQDVLIASAELAKQGEILNTEVTSFLSSVRTVL</sequence>
<dbReference type="AlphaFoldDB" id="A0A0H2N0P9"/>
<dbReference type="InterPro" id="IPR004090">
    <property type="entry name" value="Chemotax_Me-accpt_rcpt"/>
</dbReference>
<evidence type="ECO:0000259" key="7">
    <source>
        <dbReference type="PROSITE" id="PS50192"/>
    </source>
</evidence>
<dbReference type="GO" id="GO:0005886">
    <property type="term" value="C:plasma membrane"/>
    <property type="evidence" value="ECO:0007669"/>
    <property type="project" value="UniProtKB-SubCell"/>
</dbReference>
<evidence type="ECO:0000256" key="3">
    <source>
        <dbReference type="ARBA" id="ARBA00023224"/>
    </source>
</evidence>
<evidence type="ECO:0000256" key="1">
    <source>
        <dbReference type="ARBA" id="ARBA00004429"/>
    </source>
</evidence>
<dbReference type="OrthoDB" id="5179380at2"/>
<dbReference type="GO" id="GO:0007165">
    <property type="term" value="P:signal transduction"/>
    <property type="evidence" value="ECO:0007669"/>
    <property type="project" value="UniProtKB-KW"/>
</dbReference>
<evidence type="ECO:0000313" key="8">
    <source>
        <dbReference type="EMBL" id="KLN62460.1"/>
    </source>
</evidence>
<protein>
    <submittedName>
        <fullName evidence="8">Chemotaxis protein</fullName>
    </submittedName>
</protein>
<dbReference type="PROSITE" id="PS50111">
    <property type="entry name" value="CHEMOTAXIS_TRANSDUC_2"/>
    <property type="match status" value="1"/>
</dbReference>
<keyword evidence="9" id="KW-1185">Reference proteome</keyword>
<name>A0A0H2N0P9_9PROT</name>
<keyword evidence="3 5" id="KW-0807">Transducer</keyword>
<dbReference type="Gene3D" id="1.10.287.950">
    <property type="entry name" value="Methyl-accepting chemotaxis protein"/>
    <property type="match status" value="1"/>
</dbReference>
<evidence type="ECO:0000256" key="4">
    <source>
        <dbReference type="ARBA" id="ARBA00029447"/>
    </source>
</evidence>
<dbReference type="GO" id="GO:0006935">
    <property type="term" value="P:chemotaxis"/>
    <property type="evidence" value="ECO:0007669"/>
    <property type="project" value="InterPro"/>
</dbReference>
<dbReference type="SUPFAM" id="SSF58104">
    <property type="entry name" value="Methyl-accepting chemotaxis protein (MCP) signaling domain"/>
    <property type="match status" value="1"/>
</dbReference>
<comment type="caution">
    <text evidence="8">The sequence shown here is derived from an EMBL/GenBank/DDBJ whole genome shotgun (WGS) entry which is preliminary data.</text>
</comment>
<dbReference type="InterPro" id="IPR004089">
    <property type="entry name" value="MCPsignal_dom"/>
</dbReference>
<dbReference type="SMART" id="SM00283">
    <property type="entry name" value="MA"/>
    <property type="match status" value="1"/>
</dbReference>
<dbReference type="PROSITE" id="PS50192">
    <property type="entry name" value="T_SNARE"/>
    <property type="match status" value="1"/>
</dbReference>
<dbReference type="Pfam" id="PF00015">
    <property type="entry name" value="MCPsignal"/>
    <property type="match status" value="1"/>
</dbReference>
<feature type="domain" description="T-SNARE coiled-coil homology" evidence="7">
    <location>
        <begin position="288"/>
        <end position="340"/>
    </location>
</feature>
<dbReference type="InterPro" id="IPR000727">
    <property type="entry name" value="T_SNARE_dom"/>
</dbReference>
<dbReference type="PANTHER" id="PTHR32089:SF112">
    <property type="entry name" value="LYSOZYME-LIKE PROTEIN-RELATED"/>
    <property type="match status" value="1"/>
</dbReference>
<evidence type="ECO:0000256" key="2">
    <source>
        <dbReference type="ARBA" id="ARBA00022519"/>
    </source>
</evidence>
<dbReference type="RefSeq" id="WP_047762582.1">
    <property type="nucleotide sequence ID" value="NZ_LAQL01000002.1"/>
</dbReference>
<dbReference type="EMBL" id="LAQL01000002">
    <property type="protein sequence ID" value="KLN62460.1"/>
    <property type="molecule type" value="Genomic_DNA"/>
</dbReference>
<gene>
    <name evidence="8" type="ORF">WH96_02880</name>
</gene>
<keyword evidence="2" id="KW-0472">Membrane</keyword>
<comment type="subcellular location">
    <subcellularLocation>
        <location evidence="1">Cell inner membrane</location>
        <topology evidence="1">Multi-pass membrane protein</topology>
    </subcellularLocation>
</comment>
<comment type="similarity">
    <text evidence="4">Belongs to the methyl-accepting chemotaxis (MCP) protein family.</text>
</comment>
<dbReference type="GO" id="GO:0004888">
    <property type="term" value="F:transmembrane signaling receptor activity"/>
    <property type="evidence" value="ECO:0007669"/>
    <property type="project" value="InterPro"/>
</dbReference>
<evidence type="ECO:0000259" key="6">
    <source>
        <dbReference type="PROSITE" id="PS50111"/>
    </source>
</evidence>
<keyword evidence="2" id="KW-0997">Cell inner membrane</keyword>
<dbReference type="Proteomes" id="UP000035444">
    <property type="component" value="Unassembled WGS sequence"/>
</dbReference>
<keyword evidence="2" id="KW-1003">Cell membrane</keyword>
<dbReference type="PRINTS" id="PR00260">
    <property type="entry name" value="CHEMTRNSDUCR"/>
</dbReference>
<feature type="domain" description="Methyl-accepting transducer" evidence="6">
    <location>
        <begin position="119"/>
        <end position="362"/>
    </location>
</feature>
<proteinExistence type="inferred from homology"/>
<dbReference type="PANTHER" id="PTHR32089">
    <property type="entry name" value="METHYL-ACCEPTING CHEMOTAXIS PROTEIN MCPB"/>
    <property type="match status" value="1"/>
</dbReference>
<reference evidence="8 9" key="1">
    <citation type="submission" date="2015-03" db="EMBL/GenBank/DDBJ databases">
        <title>Genome Sequence of Kiloniella spongiae MEBiC09566, isolated from a marine sponge.</title>
        <authorList>
            <person name="Shao Z."/>
            <person name="Wang L."/>
            <person name="Li X."/>
        </authorList>
    </citation>
    <scope>NUCLEOTIDE SEQUENCE [LARGE SCALE GENOMIC DNA]</scope>
    <source>
        <strain evidence="8 9">MEBiC09566</strain>
    </source>
</reference>